<accession>A0ABQ6MLP9</accession>
<reference evidence="3 4" key="1">
    <citation type="journal article" date="2023" name="Commun. Biol.">
        <title>Genome analysis of Parmales, the sister group of diatoms, reveals the evolutionary specialization of diatoms from phago-mixotrophs to photoautotrophs.</title>
        <authorList>
            <person name="Ban H."/>
            <person name="Sato S."/>
            <person name="Yoshikawa S."/>
            <person name="Yamada K."/>
            <person name="Nakamura Y."/>
            <person name="Ichinomiya M."/>
            <person name="Sato N."/>
            <person name="Blanc-Mathieu R."/>
            <person name="Endo H."/>
            <person name="Kuwata A."/>
            <person name="Ogata H."/>
        </authorList>
    </citation>
    <scope>NUCLEOTIDE SEQUENCE [LARGE SCALE GENOMIC DNA]</scope>
</reference>
<dbReference type="PANTHER" id="PTHR12558:SF10">
    <property type="entry name" value="CELL DIVISION CYCLE PROTEIN 23 HOMOLOG"/>
    <property type="match status" value="1"/>
</dbReference>
<dbReference type="EMBL" id="BRYB01000377">
    <property type="protein sequence ID" value="GMI28823.1"/>
    <property type="molecule type" value="Genomic_DNA"/>
</dbReference>
<dbReference type="Gene3D" id="1.25.40.10">
    <property type="entry name" value="Tetratricopeptide repeat domain"/>
    <property type="match status" value="2"/>
</dbReference>
<feature type="non-terminal residue" evidence="3">
    <location>
        <position position="1"/>
    </location>
</feature>
<evidence type="ECO:0000256" key="2">
    <source>
        <dbReference type="PROSITE-ProRule" id="PRU00339"/>
    </source>
</evidence>
<protein>
    <recommendedName>
        <fullName evidence="5">Tetratricopeptide repeat protein</fullName>
    </recommendedName>
</protein>
<dbReference type="Pfam" id="PF13181">
    <property type="entry name" value="TPR_8"/>
    <property type="match status" value="2"/>
</dbReference>
<organism evidence="3 4">
    <name type="scientific">Tetraparma gracilis</name>
    <dbReference type="NCBI Taxonomy" id="2962635"/>
    <lineage>
        <taxon>Eukaryota</taxon>
        <taxon>Sar</taxon>
        <taxon>Stramenopiles</taxon>
        <taxon>Ochrophyta</taxon>
        <taxon>Bolidophyceae</taxon>
        <taxon>Parmales</taxon>
        <taxon>Triparmaceae</taxon>
        <taxon>Tetraparma</taxon>
    </lineage>
</organism>
<dbReference type="Proteomes" id="UP001165060">
    <property type="component" value="Unassembled WGS sequence"/>
</dbReference>
<dbReference type="SMART" id="SM00028">
    <property type="entry name" value="TPR"/>
    <property type="match status" value="3"/>
</dbReference>
<keyword evidence="1 2" id="KW-0802">TPR repeat</keyword>
<evidence type="ECO:0000256" key="1">
    <source>
        <dbReference type="ARBA" id="ARBA00022803"/>
    </source>
</evidence>
<dbReference type="SUPFAM" id="SSF48452">
    <property type="entry name" value="TPR-like"/>
    <property type="match status" value="1"/>
</dbReference>
<evidence type="ECO:0000313" key="4">
    <source>
        <dbReference type="Proteomes" id="UP001165060"/>
    </source>
</evidence>
<gene>
    <name evidence="3" type="ORF">TeGR_g7518</name>
</gene>
<dbReference type="InterPro" id="IPR011990">
    <property type="entry name" value="TPR-like_helical_dom_sf"/>
</dbReference>
<comment type="caution">
    <text evidence="3">The sequence shown here is derived from an EMBL/GenBank/DDBJ whole genome shotgun (WGS) entry which is preliminary data.</text>
</comment>
<dbReference type="InterPro" id="IPR019734">
    <property type="entry name" value="TPR_rpt"/>
</dbReference>
<name>A0ABQ6MLP9_9STRA</name>
<keyword evidence="4" id="KW-1185">Reference proteome</keyword>
<sequence>YSLWYYRRAAALRPYDSRMWSALGAVYSSLDRRQEAIKCFERAVNNVDREGTATRKLAKLYRDEGNAEKAARCYQKLVSAGGGGGGGDLDSAEAEALLFLANYHKGEGNYDQAAMYCSRLLEFPGQEEAKALLRDIRSRIS</sequence>
<evidence type="ECO:0008006" key="5">
    <source>
        <dbReference type="Google" id="ProtNLM"/>
    </source>
</evidence>
<feature type="repeat" description="TPR" evidence="2">
    <location>
        <begin position="17"/>
        <end position="50"/>
    </location>
</feature>
<evidence type="ECO:0000313" key="3">
    <source>
        <dbReference type="EMBL" id="GMI28823.1"/>
    </source>
</evidence>
<proteinExistence type="predicted"/>
<dbReference type="PROSITE" id="PS50005">
    <property type="entry name" value="TPR"/>
    <property type="match status" value="1"/>
</dbReference>
<dbReference type="PANTHER" id="PTHR12558">
    <property type="entry name" value="CELL DIVISION CYCLE 16,23,27"/>
    <property type="match status" value="1"/>
</dbReference>